<evidence type="ECO:0000256" key="6">
    <source>
        <dbReference type="SAM" id="MobiDB-lite"/>
    </source>
</evidence>
<evidence type="ECO:0000256" key="2">
    <source>
        <dbReference type="ARBA" id="ARBA00022737"/>
    </source>
</evidence>
<dbReference type="EMBL" id="CAJFDI010000001">
    <property type="protein sequence ID" value="CAD5211337.1"/>
    <property type="molecule type" value="Genomic_DNA"/>
</dbReference>
<evidence type="ECO:0000256" key="3">
    <source>
        <dbReference type="ARBA" id="ARBA00022771"/>
    </source>
</evidence>
<evidence type="ECO:0000256" key="4">
    <source>
        <dbReference type="ARBA" id="ARBA00022833"/>
    </source>
</evidence>
<evidence type="ECO:0000256" key="5">
    <source>
        <dbReference type="PROSITE-ProRule" id="PRU00042"/>
    </source>
</evidence>
<dbReference type="WBParaSite" id="BXY_0662600.1">
    <property type="protein sequence ID" value="BXY_0662600.1"/>
    <property type="gene ID" value="BXY_0662600"/>
</dbReference>
<proteinExistence type="predicted"/>
<reference evidence="8" key="2">
    <citation type="submission" date="2020-09" db="EMBL/GenBank/DDBJ databases">
        <authorList>
            <person name="Kikuchi T."/>
        </authorList>
    </citation>
    <scope>NUCLEOTIDE SEQUENCE</scope>
    <source>
        <strain evidence="8">Ka4C1</strain>
    </source>
</reference>
<dbReference type="PROSITE" id="PS50157">
    <property type="entry name" value="ZINC_FINGER_C2H2_2"/>
    <property type="match status" value="2"/>
</dbReference>
<feature type="compositionally biased region" description="Low complexity" evidence="6">
    <location>
        <begin position="1591"/>
        <end position="1606"/>
    </location>
</feature>
<accession>A0A1I7S0V2</accession>
<dbReference type="Proteomes" id="UP000095284">
    <property type="component" value="Unplaced"/>
</dbReference>
<evidence type="ECO:0000313" key="9">
    <source>
        <dbReference type="Proteomes" id="UP000095284"/>
    </source>
</evidence>
<dbReference type="Proteomes" id="UP000582659">
    <property type="component" value="Unassembled WGS sequence"/>
</dbReference>
<evidence type="ECO:0000313" key="10">
    <source>
        <dbReference type="Proteomes" id="UP000659654"/>
    </source>
</evidence>
<feature type="region of interest" description="Disordered" evidence="6">
    <location>
        <begin position="525"/>
        <end position="587"/>
    </location>
</feature>
<feature type="compositionally biased region" description="Polar residues" evidence="6">
    <location>
        <begin position="543"/>
        <end position="561"/>
    </location>
</feature>
<evidence type="ECO:0000259" key="7">
    <source>
        <dbReference type="PROSITE" id="PS50157"/>
    </source>
</evidence>
<sequence>MSTEMSDDEPNEPYSGKRCKIVHQILQMPLVKSKASSGFKNYCKRINEGQIKLPVEAKCKSNSDKELRKLEVLSVLRSKWNSMPFTSRVKFESEESPEITDFPLVFDCKPVDSSYIPCILCTHNDLRFTNSDTLMVHLNEKHVPEALYVCYCCYRGFFDHGSYREHTKVHDGFKLQNKNSVLLIICSGCGAEFAAKPDEDRRFGEEYVKFMLHHSRANLRLIKIHYNDKITPSVSTFWPSNEIGRIKTKVKSFKVDGQAEILIEDNLKRMSLLRALDVPNKNPKKAFQKGLKVLNGEDSKLNGTYDEKQIFSMDNIDLLKEYSVKLKSHNVERNGQLHDTVSFEISSNNGYFSHGLELDGLNLTQDLYQCRRCCYLDFEEKSFAQHQEECMPKVKRHSSFFKIHSKYQNSNSPIPCFKCKTKHCSVQGLATHFAVKHQVQITVKPHSYSVDATYKIQMDRVKRTVFDQELDVMISEILMSKENDTPVRTPAPVTSSSPTNRLFRTPFIFRKRRLNRLPQVPMIVISPETTSEAGTKTRRRTQKSNLSPNPPDSSRTPSTGGSEKKKLLKKVAEPTPKKKKDTEEQDELEIQMDQIIEKIMAEHKEKTEDANNKLMEMVEIEKRKILEAEKRKECEIEILEMPKTPTPTQEDEDLEASEIIECTAVGPPPDAYDCLMCGSEQKGHISFISHMVSHPEVFNCCPICSSNNIPTSMDNVLQFFDHLISNHLIQSPNGIKCPTCEQICGKDVRDRRSIRVAISHVLYECTRPKQCMLCACTTVGAKRMVETHKMHRTKEHKKVYNRFYCSRCMLGMHNIDQYKVHKCSSVAFRCACDPWVEFKDQPAASYHMAKATDSRKHNLLPTMAQSDLRVIVHNKPPADSKRPSRNEVWDFLKKYDFLRKPNKQNAQDQKNSEQISPTITVKEQTEDSEEIILEKEQKPEENPQKVVDKIPEKKKDTTEKIKEIKKKVREPSPPIETTSDENKSQEKRESASQERKAPKRRRTQPKTVESDEPDLRKRRYTHQQLEQVMLFNQRSRNMCKLHVKEKAQELGVEDEGVIDVMEDIVASVCDKFTAGASSLPWHGKRLGQLKTQAKRKLTPLDMNSLFKEPLPVATPPSGKKYKCIYNDRPDCNEIRDNFAEMREHFQREHGLYARHPTPLDTDVWLCPMCMSIFTHEADLEVHLKSHNHNFRWCIYCTLMCKSEDEYELHSLAHKSKKVALICTEHMNAFDNPFNYFVHLETHGQRVLKFCKMCGFANSSVREVMRHIDKCTQTRFQLGEQLTRARMALGYCIASSAFIRRPLRTEFLQKVMSEKVKFAKMMKCDHSFALFAQGGPVLTCIHCSCPISDLEWCKRYTAEALELSKSRIKTVLNVNQQTGNPDELGNDIRVIPRDPGEIKTGFLIQQCPLSLDNTVLPSTSGTQRNVRCTTDSEAIWQRRCKEEPQESVITLEDDDELMVIAETPKRAPKRSSSVKLVAPQKAGTSKRDVIMNSMNKMSVKPVYRQPERQNVKLIPVQFQPGRMYPLPHNHPQFHVRTVPRSQVVVNPASYAPYAANPRAHPIQLQPNSPVIYRTNQQQNWTVTHRPGNIPASTPSTSRQSQSPWRQM</sequence>
<dbReference type="OrthoDB" id="5805083at2759"/>
<dbReference type="PANTHER" id="PTHR24409:SF295">
    <property type="entry name" value="AZ2-RELATED"/>
    <property type="match status" value="1"/>
</dbReference>
<feature type="compositionally biased region" description="Basic and acidic residues" evidence="6">
    <location>
        <begin position="562"/>
        <end position="582"/>
    </location>
</feature>
<evidence type="ECO:0000313" key="11">
    <source>
        <dbReference type="WBParaSite" id="BXY_0662600.1"/>
    </source>
</evidence>
<feature type="region of interest" description="Disordered" evidence="6">
    <location>
        <begin position="1581"/>
        <end position="1606"/>
    </location>
</feature>
<keyword evidence="3 5" id="KW-0863">Zinc-finger</keyword>
<dbReference type="PROSITE" id="PS00028">
    <property type="entry name" value="ZINC_FINGER_C2H2_1"/>
    <property type="match status" value="1"/>
</dbReference>
<gene>
    <name evidence="8" type="ORF">BXYJ_LOCUS2378</name>
</gene>
<dbReference type="PANTHER" id="PTHR24409">
    <property type="entry name" value="ZINC FINGER PROTEIN 142"/>
    <property type="match status" value="1"/>
</dbReference>
<keyword evidence="2" id="KW-0677">Repeat</keyword>
<organism evidence="9 11">
    <name type="scientific">Bursaphelenchus xylophilus</name>
    <name type="common">Pinewood nematode worm</name>
    <name type="synonym">Aphelenchoides xylophilus</name>
    <dbReference type="NCBI Taxonomy" id="6326"/>
    <lineage>
        <taxon>Eukaryota</taxon>
        <taxon>Metazoa</taxon>
        <taxon>Ecdysozoa</taxon>
        <taxon>Nematoda</taxon>
        <taxon>Chromadorea</taxon>
        <taxon>Rhabditida</taxon>
        <taxon>Tylenchina</taxon>
        <taxon>Tylenchomorpha</taxon>
        <taxon>Aphelenchoidea</taxon>
        <taxon>Aphelenchoididae</taxon>
        <taxon>Bursaphelenchus</taxon>
    </lineage>
</organism>
<dbReference type="GO" id="GO:0008270">
    <property type="term" value="F:zinc ion binding"/>
    <property type="evidence" value="ECO:0007669"/>
    <property type="project" value="UniProtKB-KW"/>
</dbReference>
<feature type="region of interest" description="Disordered" evidence="6">
    <location>
        <begin position="900"/>
        <end position="1018"/>
    </location>
</feature>
<evidence type="ECO:0000313" key="8">
    <source>
        <dbReference type="EMBL" id="CAD5211337.1"/>
    </source>
</evidence>
<dbReference type="GO" id="GO:0000977">
    <property type="term" value="F:RNA polymerase II transcription regulatory region sequence-specific DNA binding"/>
    <property type="evidence" value="ECO:0007669"/>
    <property type="project" value="TreeGrafter"/>
</dbReference>
<feature type="compositionally biased region" description="Basic and acidic residues" evidence="6">
    <location>
        <begin position="980"/>
        <end position="996"/>
    </location>
</feature>
<feature type="domain" description="C2H2-type" evidence="7">
    <location>
        <begin position="148"/>
        <end position="175"/>
    </location>
</feature>
<protein>
    <submittedName>
        <fullName evidence="8">(pine wood nematode) hypothetical protein</fullName>
    </submittedName>
</protein>
<dbReference type="GO" id="GO:0000981">
    <property type="term" value="F:DNA-binding transcription factor activity, RNA polymerase II-specific"/>
    <property type="evidence" value="ECO:0007669"/>
    <property type="project" value="TreeGrafter"/>
</dbReference>
<feature type="compositionally biased region" description="Polar residues" evidence="6">
    <location>
        <begin position="903"/>
        <end position="922"/>
    </location>
</feature>
<dbReference type="SMART" id="SM00355">
    <property type="entry name" value="ZnF_C2H2"/>
    <property type="match status" value="8"/>
</dbReference>
<feature type="domain" description="C2H2-type" evidence="7">
    <location>
        <begin position="1164"/>
        <end position="1186"/>
    </location>
</feature>
<keyword evidence="10" id="KW-1185">Reference proteome</keyword>
<feature type="compositionally biased region" description="Basic and acidic residues" evidence="6">
    <location>
        <begin position="932"/>
        <end position="962"/>
    </location>
</feature>
<dbReference type="InterPro" id="IPR013087">
    <property type="entry name" value="Znf_C2H2_type"/>
</dbReference>
<name>A0A1I7S0V2_BURXY</name>
<keyword evidence="4" id="KW-0862">Zinc</keyword>
<dbReference type="eggNOG" id="KOG1721">
    <property type="taxonomic scope" value="Eukaryota"/>
</dbReference>
<reference evidence="11" key="1">
    <citation type="submission" date="2016-11" db="UniProtKB">
        <authorList>
            <consortium name="WormBaseParasite"/>
        </authorList>
    </citation>
    <scope>IDENTIFICATION</scope>
</reference>
<dbReference type="GO" id="GO:0005634">
    <property type="term" value="C:nucleus"/>
    <property type="evidence" value="ECO:0007669"/>
    <property type="project" value="TreeGrafter"/>
</dbReference>
<dbReference type="EMBL" id="CAJFCV020000001">
    <property type="protein sequence ID" value="CAG9088109.1"/>
    <property type="molecule type" value="Genomic_DNA"/>
</dbReference>
<dbReference type="Proteomes" id="UP000659654">
    <property type="component" value="Unassembled WGS sequence"/>
</dbReference>
<keyword evidence="1" id="KW-0479">Metal-binding</keyword>
<evidence type="ECO:0000256" key="1">
    <source>
        <dbReference type="ARBA" id="ARBA00022723"/>
    </source>
</evidence>